<name>A0ACD1IBS4_9EURO</name>
<sequence>MSGGPSLVFWCARSTSYIRLSVSLLHSTYSLWPTSLCSIGSCVDSAFFFLTFLLVQVSNPTRPCPLTRPSCRGPFHPLIDPSCCLWLFLPPLTSSSSSFSSCLFLPQLRLSVFLACGHLHSSSLYFAKHTV</sequence>
<proteinExistence type="predicted"/>
<dbReference type="Proteomes" id="UP000249748">
    <property type="component" value="Unassembled WGS sequence"/>
</dbReference>
<evidence type="ECO:0000313" key="1">
    <source>
        <dbReference type="EMBL" id="RAK87927.1"/>
    </source>
</evidence>
<organism evidence="1 2">
    <name type="scientific">Aspergillus costaricaensis CBS 115574</name>
    <dbReference type="NCBI Taxonomy" id="1448317"/>
    <lineage>
        <taxon>Eukaryota</taxon>
        <taxon>Fungi</taxon>
        <taxon>Dikarya</taxon>
        <taxon>Ascomycota</taxon>
        <taxon>Pezizomycotina</taxon>
        <taxon>Eurotiomycetes</taxon>
        <taxon>Eurotiomycetidae</taxon>
        <taxon>Eurotiales</taxon>
        <taxon>Aspergillaceae</taxon>
        <taxon>Aspergillus</taxon>
        <taxon>Aspergillus subgen. Circumdati</taxon>
    </lineage>
</organism>
<dbReference type="EMBL" id="KZ824553">
    <property type="protein sequence ID" value="RAK87927.1"/>
    <property type="molecule type" value="Genomic_DNA"/>
</dbReference>
<evidence type="ECO:0000313" key="2">
    <source>
        <dbReference type="Proteomes" id="UP000249748"/>
    </source>
</evidence>
<gene>
    <name evidence="1" type="ORF">BO79DRAFT_23167</name>
</gene>
<keyword evidence="2" id="KW-1185">Reference proteome</keyword>
<reference evidence="1" key="1">
    <citation type="submission" date="2018-02" db="EMBL/GenBank/DDBJ databases">
        <title>The genomes of Aspergillus section Nigri reveals drivers in fungal speciation.</title>
        <authorList>
            <consortium name="DOE Joint Genome Institute"/>
            <person name="Vesth T.C."/>
            <person name="Nybo J."/>
            <person name="Theobald S."/>
            <person name="Brandl J."/>
            <person name="Frisvad J.C."/>
            <person name="Nielsen K.F."/>
            <person name="Lyhne E.K."/>
            <person name="Kogle M.E."/>
            <person name="Kuo A."/>
            <person name="Riley R."/>
            <person name="Clum A."/>
            <person name="Nolan M."/>
            <person name="Lipzen A."/>
            <person name="Salamov A."/>
            <person name="Henrissat B."/>
            <person name="Wiebenga A."/>
            <person name="De vries R.P."/>
            <person name="Grigoriev I.V."/>
            <person name="Mortensen U.H."/>
            <person name="Andersen M.R."/>
            <person name="Baker S.E."/>
        </authorList>
    </citation>
    <scope>NUCLEOTIDE SEQUENCE</scope>
    <source>
        <strain evidence="1">CBS 115574</strain>
    </source>
</reference>
<accession>A0ACD1IBS4</accession>
<protein>
    <submittedName>
        <fullName evidence="1">Uncharacterized protein</fullName>
    </submittedName>
</protein>